<evidence type="ECO:0000256" key="2">
    <source>
        <dbReference type="ARBA" id="ARBA00023125"/>
    </source>
</evidence>
<gene>
    <name evidence="5" type="ORF">SAMN05421508_102155</name>
</gene>
<dbReference type="Pfam" id="PF01965">
    <property type="entry name" value="DJ-1_PfpI"/>
    <property type="match status" value="1"/>
</dbReference>
<keyword evidence="2" id="KW-0238">DNA-binding</keyword>
<evidence type="ECO:0000259" key="4">
    <source>
        <dbReference type="PROSITE" id="PS01124"/>
    </source>
</evidence>
<dbReference type="InterPro" id="IPR002818">
    <property type="entry name" value="DJ-1/PfpI"/>
</dbReference>
<dbReference type="Gene3D" id="3.40.50.880">
    <property type="match status" value="1"/>
</dbReference>
<keyword evidence="3" id="KW-0804">Transcription</keyword>
<keyword evidence="1" id="KW-0805">Transcription regulation</keyword>
<evidence type="ECO:0000313" key="5">
    <source>
        <dbReference type="EMBL" id="SOD91880.1"/>
    </source>
</evidence>
<dbReference type="Pfam" id="PF12833">
    <property type="entry name" value="HTH_18"/>
    <property type="match status" value="1"/>
</dbReference>
<dbReference type="PANTHER" id="PTHR46796">
    <property type="entry name" value="HTH-TYPE TRANSCRIPTIONAL ACTIVATOR RHAS-RELATED"/>
    <property type="match status" value="1"/>
</dbReference>
<proteinExistence type="predicted"/>
<dbReference type="EMBL" id="OCNJ01000002">
    <property type="protein sequence ID" value="SOD91880.1"/>
    <property type="molecule type" value="Genomic_DNA"/>
</dbReference>
<dbReference type="InterPro" id="IPR050204">
    <property type="entry name" value="AraC_XylS_family_regulators"/>
</dbReference>
<dbReference type="SUPFAM" id="SSF52317">
    <property type="entry name" value="Class I glutamine amidotransferase-like"/>
    <property type="match status" value="1"/>
</dbReference>
<evidence type="ECO:0000256" key="1">
    <source>
        <dbReference type="ARBA" id="ARBA00023015"/>
    </source>
</evidence>
<dbReference type="CDD" id="cd03136">
    <property type="entry name" value="GATase1_AraC_ArgR_like"/>
    <property type="match status" value="1"/>
</dbReference>
<accession>A0A286G8M3</accession>
<dbReference type="PROSITE" id="PS00041">
    <property type="entry name" value="HTH_ARAC_FAMILY_1"/>
    <property type="match status" value="1"/>
</dbReference>
<dbReference type="PROSITE" id="PS01124">
    <property type="entry name" value="HTH_ARAC_FAMILY_2"/>
    <property type="match status" value="1"/>
</dbReference>
<dbReference type="GO" id="GO:0003700">
    <property type="term" value="F:DNA-binding transcription factor activity"/>
    <property type="evidence" value="ECO:0007669"/>
    <property type="project" value="InterPro"/>
</dbReference>
<dbReference type="AlphaFoldDB" id="A0A286G8M3"/>
<dbReference type="Gene3D" id="1.10.10.60">
    <property type="entry name" value="Homeodomain-like"/>
    <property type="match status" value="1"/>
</dbReference>
<dbReference type="RefSeq" id="WP_176525036.1">
    <property type="nucleotide sequence ID" value="NZ_OCNJ01000002.1"/>
</dbReference>
<keyword evidence="6" id="KW-1185">Reference proteome</keyword>
<dbReference type="InterPro" id="IPR018060">
    <property type="entry name" value="HTH_AraC"/>
</dbReference>
<dbReference type="SMART" id="SM00342">
    <property type="entry name" value="HTH_ARAC"/>
    <property type="match status" value="1"/>
</dbReference>
<dbReference type="InterPro" id="IPR018062">
    <property type="entry name" value="HTH_AraC-typ_CS"/>
</dbReference>
<organism evidence="5 6">
    <name type="scientific">Caenispirillum bisanense</name>
    <dbReference type="NCBI Taxonomy" id="414052"/>
    <lineage>
        <taxon>Bacteria</taxon>
        <taxon>Pseudomonadati</taxon>
        <taxon>Pseudomonadota</taxon>
        <taxon>Alphaproteobacteria</taxon>
        <taxon>Rhodospirillales</taxon>
        <taxon>Novispirillaceae</taxon>
        <taxon>Caenispirillum</taxon>
    </lineage>
</organism>
<dbReference type="SUPFAM" id="SSF46689">
    <property type="entry name" value="Homeodomain-like"/>
    <property type="match status" value="2"/>
</dbReference>
<evidence type="ECO:0000313" key="6">
    <source>
        <dbReference type="Proteomes" id="UP000219621"/>
    </source>
</evidence>
<evidence type="ECO:0000256" key="3">
    <source>
        <dbReference type="ARBA" id="ARBA00023163"/>
    </source>
</evidence>
<dbReference type="InterPro" id="IPR029062">
    <property type="entry name" value="Class_I_gatase-like"/>
</dbReference>
<reference evidence="5 6" key="1">
    <citation type="submission" date="2017-09" db="EMBL/GenBank/DDBJ databases">
        <authorList>
            <person name="Ehlers B."/>
            <person name="Leendertz F.H."/>
        </authorList>
    </citation>
    <scope>NUCLEOTIDE SEQUENCE [LARGE SCALE GENOMIC DNA]</scope>
    <source>
        <strain evidence="5 6">USBA 140</strain>
    </source>
</reference>
<protein>
    <submittedName>
        <fullName evidence="5">Transcriptional regulator, AraC family with amidase-like domain</fullName>
    </submittedName>
</protein>
<sequence length="320" mass="35428">MRIGFILIDGYALMSTSAAVEPLRAANLLAGRTLYDMRFLSVGETTARASAGALFETVPLAEAGTDFDVVFVVAGGNPFAVREPALDAYLKRLDARRVRLGGISGGAAILAVCGLMQGRRFTVHWEHIEPLREMSDRFLLERTLFVIDRDRLTCAGGVAPLDMMHALITADHGMDLARAVSDWFIHTRVRPSQDPQRAGLEEKYNVHHPSLLAAIELMNSHIADPLGLDHLAELSGLGLRQFQRLFKDRLGVTVMAFYRDLRLAKAEDLLRQSPLSILEVGLASGFPNPAHFARCYRARYGISPSDVRRPRDAEAPRRTR</sequence>
<feature type="domain" description="HTH araC/xylS-type" evidence="4">
    <location>
        <begin position="212"/>
        <end position="310"/>
    </location>
</feature>
<dbReference type="GO" id="GO:0043565">
    <property type="term" value="F:sequence-specific DNA binding"/>
    <property type="evidence" value="ECO:0007669"/>
    <property type="project" value="InterPro"/>
</dbReference>
<name>A0A286G8M3_9PROT</name>
<dbReference type="Proteomes" id="UP000219621">
    <property type="component" value="Unassembled WGS sequence"/>
</dbReference>
<dbReference type="InterPro" id="IPR009057">
    <property type="entry name" value="Homeodomain-like_sf"/>
</dbReference>